<sequence>MGSPRLVASDVDGTLLGALEQVSERTAAAARGVVDAGIPFVLVTGRPPRWLPPVTEALGIRGLTVCSNGAIVYDAHADRVVSASLLDAVTLHDIAHVLREILPGCRFAVERCMSSARDRVPEQALAEEGFGHGWPDSEITIAPLGELVGHDAVKLLVLHESMNSAQMAEAAGQVLGERVQITYSMGLGLLEISAPGVHKASGLAEVARELGVGAEDVLAFGDMPNDLPMLEWAGYGVAMGNAHEDLFAVADEVTVEHSADGVARVLERWWTPAGPTAPVAG</sequence>
<dbReference type="CDD" id="cd07516">
    <property type="entry name" value="HAD_Pase"/>
    <property type="match status" value="1"/>
</dbReference>
<organism evidence="1 2">
    <name type="scientific">Allosaccharopolyspora coralli</name>
    <dbReference type="NCBI Taxonomy" id="2665642"/>
    <lineage>
        <taxon>Bacteria</taxon>
        <taxon>Bacillati</taxon>
        <taxon>Actinomycetota</taxon>
        <taxon>Actinomycetes</taxon>
        <taxon>Pseudonocardiales</taxon>
        <taxon>Pseudonocardiaceae</taxon>
        <taxon>Allosaccharopolyspora</taxon>
    </lineage>
</organism>
<dbReference type="Gene3D" id="3.40.50.1000">
    <property type="entry name" value="HAD superfamily/HAD-like"/>
    <property type="match status" value="1"/>
</dbReference>
<dbReference type="InterPro" id="IPR023214">
    <property type="entry name" value="HAD_sf"/>
</dbReference>
<dbReference type="GO" id="GO:0005829">
    <property type="term" value="C:cytosol"/>
    <property type="evidence" value="ECO:0007669"/>
    <property type="project" value="TreeGrafter"/>
</dbReference>
<dbReference type="PANTHER" id="PTHR10000">
    <property type="entry name" value="PHOSPHOSERINE PHOSPHATASE"/>
    <property type="match status" value="1"/>
</dbReference>
<dbReference type="KEGG" id="sace:GIY23_00660"/>
<dbReference type="SFLD" id="SFLDS00003">
    <property type="entry name" value="Haloacid_Dehalogenase"/>
    <property type="match status" value="1"/>
</dbReference>
<dbReference type="RefSeq" id="WP_154074885.1">
    <property type="nucleotide sequence ID" value="NZ_CP045929.1"/>
</dbReference>
<accession>A0A5Q3Q441</accession>
<keyword evidence="1" id="KW-0378">Hydrolase</keyword>
<proteinExistence type="predicted"/>
<dbReference type="PANTHER" id="PTHR10000:SF8">
    <property type="entry name" value="HAD SUPERFAMILY HYDROLASE-LIKE, TYPE 3"/>
    <property type="match status" value="1"/>
</dbReference>
<keyword evidence="2" id="KW-1185">Reference proteome</keyword>
<dbReference type="GO" id="GO:0000287">
    <property type="term" value="F:magnesium ion binding"/>
    <property type="evidence" value="ECO:0007669"/>
    <property type="project" value="TreeGrafter"/>
</dbReference>
<dbReference type="InterPro" id="IPR006379">
    <property type="entry name" value="HAD-SF_hydro_IIB"/>
</dbReference>
<dbReference type="NCBIfam" id="TIGR01484">
    <property type="entry name" value="HAD-SF-IIB"/>
    <property type="match status" value="1"/>
</dbReference>
<gene>
    <name evidence="1" type="ORF">GIY23_00660</name>
</gene>
<dbReference type="Pfam" id="PF08282">
    <property type="entry name" value="Hydrolase_3"/>
    <property type="match status" value="1"/>
</dbReference>
<reference evidence="2" key="1">
    <citation type="submission" date="2019-11" db="EMBL/GenBank/DDBJ databases">
        <title>The complete genome sequence of Saccharopolyspora sp. E2A.</title>
        <authorList>
            <person name="Zhang G."/>
        </authorList>
    </citation>
    <scope>NUCLEOTIDE SEQUENCE [LARGE SCALE GENOMIC DNA]</scope>
    <source>
        <strain evidence="2">E2A</strain>
    </source>
</reference>
<dbReference type="NCBIfam" id="TIGR00099">
    <property type="entry name" value="Cof-subfamily"/>
    <property type="match status" value="1"/>
</dbReference>
<dbReference type="InterPro" id="IPR036412">
    <property type="entry name" value="HAD-like_sf"/>
</dbReference>
<dbReference type="InterPro" id="IPR000150">
    <property type="entry name" value="Cof"/>
</dbReference>
<dbReference type="Proteomes" id="UP000371041">
    <property type="component" value="Chromosome"/>
</dbReference>
<dbReference type="SFLD" id="SFLDG01140">
    <property type="entry name" value="C2.B:_Phosphomannomutase_and_P"/>
    <property type="match status" value="1"/>
</dbReference>
<dbReference type="Gene3D" id="3.30.1240.10">
    <property type="match status" value="1"/>
</dbReference>
<protein>
    <submittedName>
        <fullName evidence="1">Cof-type HAD-IIB family hydrolase</fullName>
    </submittedName>
</protein>
<dbReference type="EMBL" id="CP045929">
    <property type="protein sequence ID" value="QGK68276.1"/>
    <property type="molecule type" value="Genomic_DNA"/>
</dbReference>
<dbReference type="AlphaFoldDB" id="A0A5Q3Q441"/>
<dbReference type="GO" id="GO:0016791">
    <property type="term" value="F:phosphatase activity"/>
    <property type="evidence" value="ECO:0007669"/>
    <property type="project" value="UniProtKB-ARBA"/>
</dbReference>
<dbReference type="SUPFAM" id="SSF56784">
    <property type="entry name" value="HAD-like"/>
    <property type="match status" value="1"/>
</dbReference>
<evidence type="ECO:0000313" key="1">
    <source>
        <dbReference type="EMBL" id="QGK68276.1"/>
    </source>
</evidence>
<name>A0A5Q3Q441_9PSEU</name>
<evidence type="ECO:0000313" key="2">
    <source>
        <dbReference type="Proteomes" id="UP000371041"/>
    </source>
</evidence>